<proteinExistence type="predicted"/>
<dbReference type="AlphaFoldDB" id="A0A7M3SVQ2"/>
<dbReference type="InterPro" id="IPR036390">
    <property type="entry name" value="WH_DNA-bd_sf"/>
</dbReference>
<comment type="caution">
    <text evidence="1">The sequence shown here is derived from an EMBL/GenBank/DDBJ whole genome shotgun (WGS) entry which is preliminary data.</text>
</comment>
<protein>
    <submittedName>
        <fullName evidence="1">Transcriptional regulator</fullName>
    </submittedName>
</protein>
<dbReference type="EMBL" id="BJOU01000001">
    <property type="protein sequence ID" value="GED96726.1"/>
    <property type="molecule type" value="Genomic_DNA"/>
</dbReference>
<sequence>MRIRARQRDHVLATVEAAGEPVDASYVADALDVHVSTARFHLNKLIEQGLVEAIALPATSVGRPRTGYSPAVAKPDLRLITLLVETLGDDEASRHAAAVEIGRRWAAPVAQESAADLPDPISVAETVLTKLGFAVQGAASVFGEHELTICSCPLRDITRADPSVSRGIIAGALREAIATASPALADQYDVGVAPDPAGTDCTIILRLTPTRR</sequence>
<gene>
    <name evidence="1" type="ORF">nbrc107697_07650</name>
</gene>
<keyword evidence="2" id="KW-1185">Reference proteome</keyword>
<dbReference type="Pfam" id="PF12840">
    <property type="entry name" value="HTH_20"/>
    <property type="match status" value="1"/>
</dbReference>
<organism evidence="1 2">
    <name type="scientific">Gordonia crocea</name>
    <dbReference type="NCBI Taxonomy" id="589162"/>
    <lineage>
        <taxon>Bacteria</taxon>
        <taxon>Bacillati</taxon>
        <taxon>Actinomycetota</taxon>
        <taxon>Actinomycetes</taxon>
        <taxon>Mycobacteriales</taxon>
        <taxon>Gordoniaceae</taxon>
        <taxon>Gordonia</taxon>
    </lineage>
</organism>
<reference evidence="2" key="1">
    <citation type="submission" date="2019-06" db="EMBL/GenBank/DDBJ databases">
        <title>Gordonia isolated from sludge of a wastewater treatment plant.</title>
        <authorList>
            <person name="Tamura T."/>
            <person name="Aoyama K."/>
            <person name="Kang Y."/>
            <person name="Saito S."/>
            <person name="Akiyama N."/>
            <person name="Yazawa K."/>
            <person name="Gonoi T."/>
            <person name="Mikami Y."/>
        </authorList>
    </citation>
    <scope>NUCLEOTIDE SEQUENCE [LARGE SCALE GENOMIC DNA]</scope>
    <source>
        <strain evidence="2">NBRC 107697</strain>
    </source>
</reference>
<dbReference type="RefSeq" id="WP_228460667.1">
    <property type="nucleotide sequence ID" value="NZ_BJOU01000001.1"/>
</dbReference>
<name>A0A7M3SVQ2_9ACTN</name>
<dbReference type="Proteomes" id="UP000444980">
    <property type="component" value="Unassembled WGS sequence"/>
</dbReference>
<evidence type="ECO:0000313" key="1">
    <source>
        <dbReference type="EMBL" id="GED96726.1"/>
    </source>
</evidence>
<evidence type="ECO:0000313" key="2">
    <source>
        <dbReference type="Proteomes" id="UP000444980"/>
    </source>
</evidence>
<accession>A0A7M3SVQ2</accession>
<dbReference type="SUPFAM" id="SSF46785">
    <property type="entry name" value="Winged helix' DNA-binding domain"/>
    <property type="match status" value="1"/>
</dbReference>